<name>A0A1U7DEI9_9RHOB</name>
<accession>A0A2M9DHC6</accession>
<dbReference type="PANTHER" id="PTHR30204">
    <property type="entry name" value="REDOX-CYCLING DRUG-SENSING TRANSCRIPTIONAL ACTIVATOR SOXR"/>
    <property type="match status" value="1"/>
</dbReference>
<dbReference type="PRINTS" id="PR00040">
    <property type="entry name" value="HTHMERR"/>
</dbReference>
<dbReference type="InterPro" id="IPR047057">
    <property type="entry name" value="MerR_fam"/>
</dbReference>
<keyword evidence="2" id="KW-0238">DNA-binding</keyword>
<dbReference type="EMBL" id="CP019124">
    <property type="protein sequence ID" value="APX88365.1"/>
    <property type="molecule type" value="Genomic_DNA"/>
</dbReference>
<dbReference type="PROSITE" id="PS00552">
    <property type="entry name" value="HTH_MERR_1"/>
    <property type="match status" value="1"/>
</dbReference>
<evidence type="ECO:0000313" key="4">
    <source>
        <dbReference type="EMBL" id="APX88365.1"/>
    </source>
</evidence>
<reference evidence="4 5" key="1">
    <citation type="submission" date="2017-01" db="EMBL/GenBank/DDBJ databases">
        <title>Genomic analysis of Xuhuaishuia manganoxidans DY6-4.</title>
        <authorList>
            <person name="Wang X."/>
        </authorList>
    </citation>
    <scope>NUCLEOTIDE SEQUENCE [LARGE SCALE GENOMIC DNA]</scope>
    <source>
        <strain evidence="4 5">DY6-4</strain>
    </source>
</reference>
<dbReference type="PANTHER" id="PTHR30204:SF94">
    <property type="entry name" value="HEAVY METAL-DEPENDENT TRANSCRIPTIONAL REGULATOR HI_0293-RELATED"/>
    <property type="match status" value="1"/>
</dbReference>
<dbReference type="PROSITE" id="PS50937">
    <property type="entry name" value="HTH_MERR_2"/>
    <property type="match status" value="1"/>
</dbReference>
<dbReference type="STRING" id="1267768.BV394_00315"/>
<evidence type="ECO:0000313" key="5">
    <source>
        <dbReference type="Proteomes" id="UP000187266"/>
    </source>
</evidence>
<dbReference type="SUPFAM" id="SSF46955">
    <property type="entry name" value="Putative DNA-binding domain"/>
    <property type="match status" value="1"/>
</dbReference>
<dbReference type="RefSeq" id="WP_076978389.1">
    <property type="nucleotide sequence ID" value="NZ_CP019124.1"/>
</dbReference>
<protein>
    <submittedName>
        <fullName evidence="4">MerR family transcriptional regulator</fullName>
    </submittedName>
</protein>
<evidence type="ECO:0000256" key="1">
    <source>
        <dbReference type="ARBA" id="ARBA00023015"/>
    </source>
</evidence>
<dbReference type="Pfam" id="PF13411">
    <property type="entry name" value="MerR_1"/>
    <property type="match status" value="1"/>
</dbReference>
<organism evidence="4 5">
    <name type="scientific">Brevirhabdus pacifica</name>
    <dbReference type="NCBI Taxonomy" id="1267768"/>
    <lineage>
        <taxon>Bacteria</taxon>
        <taxon>Pseudomonadati</taxon>
        <taxon>Pseudomonadota</taxon>
        <taxon>Alphaproteobacteria</taxon>
        <taxon>Rhodobacterales</taxon>
        <taxon>Paracoccaceae</taxon>
        <taxon>Brevirhabdus</taxon>
    </lineage>
</organism>
<keyword evidence="1" id="KW-0805">Transcription regulation</keyword>
<dbReference type="GO" id="GO:0003700">
    <property type="term" value="F:DNA-binding transcription factor activity"/>
    <property type="evidence" value="ECO:0007669"/>
    <property type="project" value="InterPro"/>
</dbReference>
<dbReference type="CDD" id="cd04785">
    <property type="entry name" value="HTH_CadR-PbrR-like"/>
    <property type="match status" value="1"/>
</dbReference>
<accession>A0A1U7DEI9</accession>
<dbReference type="Gene3D" id="1.10.1660.10">
    <property type="match status" value="1"/>
</dbReference>
<proteinExistence type="predicted"/>
<dbReference type="InterPro" id="IPR000551">
    <property type="entry name" value="MerR-type_HTH_dom"/>
</dbReference>
<dbReference type="SMART" id="SM00422">
    <property type="entry name" value="HTH_MERR"/>
    <property type="match status" value="1"/>
</dbReference>
<dbReference type="OrthoDB" id="9802944at2"/>
<sequence>MFSIGTVARQTGLKVPTIRYYEQVGLLGAPERTEGNQRRYGKDQVERLGFIKHARDLGFPIEAIAALIDLAEHPDRSCAQAAEIAQRQLEDVREKLERLTRLEAELSRIAKGCSGTGVADTCYVMASLADHAHCGSEH</sequence>
<dbReference type="AlphaFoldDB" id="A0A1U7DEI9"/>
<evidence type="ECO:0000256" key="3">
    <source>
        <dbReference type="ARBA" id="ARBA00023163"/>
    </source>
</evidence>
<gene>
    <name evidence="4" type="ORF">BV394_00315</name>
</gene>
<keyword evidence="5" id="KW-1185">Reference proteome</keyword>
<dbReference type="GO" id="GO:0003677">
    <property type="term" value="F:DNA binding"/>
    <property type="evidence" value="ECO:0007669"/>
    <property type="project" value="UniProtKB-KW"/>
</dbReference>
<keyword evidence="3" id="KW-0804">Transcription</keyword>
<dbReference type="InterPro" id="IPR009061">
    <property type="entry name" value="DNA-bd_dom_put_sf"/>
</dbReference>
<evidence type="ECO:0000256" key="2">
    <source>
        <dbReference type="ARBA" id="ARBA00023125"/>
    </source>
</evidence>
<dbReference type="Proteomes" id="UP000187266">
    <property type="component" value="Chromosome"/>
</dbReference>